<organism evidence="1">
    <name type="scientific">bioreactor metagenome</name>
    <dbReference type="NCBI Taxonomy" id="1076179"/>
    <lineage>
        <taxon>unclassified sequences</taxon>
        <taxon>metagenomes</taxon>
        <taxon>ecological metagenomes</taxon>
    </lineage>
</organism>
<reference evidence="1" key="1">
    <citation type="submission" date="2019-08" db="EMBL/GenBank/DDBJ databases">
        <authorList>
            <person name="Kucharzyk K."/>
            <person name="Murdoch R.W."/>
            <person name="Higgins S."/>
            <person name="Loffler F."/>
        </authorList>
    </citation>
    <scope>NUCLEOTIDE SEQUENCE</scope>
</reference>
<gene>
    <name evidence="1" type="ORF">SDC9_31013</name>
</gene>
<protein>
    <submittedName>
        <fullName evidence="1">Uncharacterized protein</fullName>
    </submittedName>
</protein>
<proteinExistence type="predicted"/>
<name>A0A644V1D3_9ZZZZ</name>
<accession>A0A644V1D3</accession>
<sequence length="141" mass="15755">MKYGRVGNRLFKYPSPRMSRSPVEKVFCSYLGQWAFDRANKAVRRHCYRRFTALARCKLIAKPTVTESHYQKAALHGTAQDAFRAARTALSSPLSAKANNVSAASSIEFSMFFASSPSGRPSTQFVTSPLCGGRPMPMRRR</sequence>
<dbReference type="EMBL" id="VSSQ01000199">
    <property type="protein sequence ID" value="MPL85047.1"/>
    <property type="molecule type" value="Genomic_DNA"/>
</dbReference>
<dbReference type="AlphaFoldDB" id="A0A644V1D3"/>
<comment type="caution">
    <text evidence="1">The sequence shown here is derived from an EMBL/GenBank/DDBJ whole genome shotgun (WGS) entry which is preliminary data.</text>
</comment>
<evidence type="ECO:0000313" key="1">
    <source>
        <dbReference type="EMBL" id="MPL85047.1"/>
    </source>
</evidence>